<evidence type="ECO:0000313" key="1">
    <source>
        <dbReference type="EMBL" id="GAL08976.1"/>
    </source>
</evidence>
<dbReference type="Proteomes" id="UP000029227">
    <property type="component" value="Unassembled WGS sequence"/>
</dbReference>
<protein>
    <submittedName>
        <fullName evidence="1">Uncharacterized protein</fullName>
    </submittedName>
</protein>
<dbReference type="EMBL" id="BBMN01000039">
    <property type="protein sequence ID" value="GAL08976.1"/>
    <property type="molecule type" value="Genomic_DNA"/>
</dbReference>
<dbReference type="AlphaFoldDB" id="A0A090R1J4"/>
<comment type="caution">
    <text evidence="1">The sequence shown here is derived from an EMBL/GenBank/DDBJ whole genome shotgun (WGS) entry which is preliminary data.</text>
</comment>
<proteinExistence type="predicted"/>
<name>A0A090R1J4_9GAMM</name>
<sequence>MPFMLSRSQLIDQEVCQRVAARQAKEHEIQSLIPALKTWQTVTIIE</sequence>
<accession>A0A090R1J4</accession>
<reference evidence="1 2" key="1">
    <citation type="journal article" date="2014" name="Genome Announc.">
        <title>Draft Genome Sequences of Two Vibrionaceae Species, Vibrio ponticus C121 and Photobacterium aphoticum C119, Isolated as Coral Reef Microbiota.</title>
        <authorList>
            <person name="Al-saari N."/>
            <person name="Meirelles P.M."/>
            <person name="Mino S."/>
            <person name="Suda W."/>
            <person name="Oshima K."/>
            <person name="Hattori M."/>
            <person name="Ohkuma M."/>
            <person name="Thompson F.L."/>
            <person name="Gomez-Gil B."/>
            <person name="Sawabe T."/>
            <person name="Sawabe T."/>
        </authorList>
    </citation>
    <scope>NUCLEOTIDE SEQUENCE [LARGE SCALE GENOMIC DNA]</scope>
    <source>
        <strain evidence="1 2">JCM 19237</strain>
    </source>
</reference>
<evidence type="ECO:0000313" key="2">
    <source>
        <dbReference type="Proteomes" id="UP000029227"/>
    </source>
</evidence>
<gene>
    <name evidence="1" type="ORF">JCM19237_12</name>
</gene>
<dbReference type="STRING" id="754436.JCM19237_12"/>
<organism evidence="1 2">
    <name type="scientific">Photobacterium aphoticum</name>
    <dbReference type="NCBI Taxonomy" id="754436"/>
    <lineage>
        <taxon>Bacteria</taxon>
        <taxon>Pseudomonadati</taxon>
        <taxon>Pseudomonadota</taxon>
        <taxon>Gammaproteobacteria</taxon>
        <taxon>Vibrionales</taxon>
        <taxon>Vibrionaceae</taxon>
        <taxon>Photobacterium</taxon>
    </lineage>
</organism>